<dbReference type="InterPro" id="IPR000073">
    <property type="entry name" value="AB_hydrolase_1"/>
</dbReference>
<organism evidence="2 3">
    <name type="scientific">Haoranjiania flava</name>
    <dbReference type="NCBI Taxonomy" id="1856322"/>
    <lineage>
        <taxon>Bacteria</taxon>
        <taxon>Pseudomonadati</taxon>
        <taxon>Bacteroidota</taxon>
        <taxon>Chitinophagia</taxon>
        <taxon>Chitinophagales</taxon>
        <taxon>Chitinophagaceae</taxon>
        <taxon>Haoranjiania</taxon>
    </lineage>
</organism>
<dbReference type="InterPro" id="IPR029058">
    <property type="entry name" value="AB_hydrolase_fold"/>
</dbReference>
<comment type="caution">
    <text evidence="2">The sequence shown here is derived from an EMBL/GenBank/DDBJ whole genome shotgun (WGS) entry which is preliminary data.</text>
</comment>
<dbReference type="Gene3D" id="3.40.50.1820">
    <property type="entry name" value="alpha/beta hydrolase"/>
    <property type="match status" value="1"/>
</dbReference>
<reference evidence="2" key="1">
    <citation type="submission" date="2022-10" db="EMBL/GenBank/DDBJ databases">
        <authorList>
            <person name="Kim H.S."/>
            <person name="Kim J.-S."/>
            <person name="Suh M.K."/>
            <person name="Eom M.K."/>
            <person name="Lee J.-S."/>
        </authorList>
    </citation>
    <scope>NUCLEOTIDE SEQUENCE</scope>
    <source>
        <strain evidence="2">LIP-5</strain>
    </source>
</reference>
<evidence type="ECO:0000313" key="3">
    <source>
        <dbReference type="Proteomes" id="UP001209317"/>
    </source>
</evidence>
<protein>
    <submittedName>
        <fullName evidence="2">Alpha/beta hydrolase</fullName>
    </submittedName>
</protein>
<dbReference type="RefSeq" id="WP_263038581.1">
    <property type="nucleotide sequence ID" value="NZ_JAOTPL010000018.1"/>
</dbReference>
<dbReference type="AlphaFoldDB" id="A0AAE3INF3"/>
<evidence type="ECO:0000313" key="2">
    <source>
        <dbReference type="EMBL" id="MCU7695094.1"/>
    </source>
</evidence>
<dbReference type="GO" id="GO:0016787">
    <property type="term" value="F:hydrolase activity"/>
    <property type="evidence" value="ECO:0007669"/>
    <property type="project" value="UniProtKB-KW"/>
</dbReference>
<evidence type="ECO:0000259" key="1">
    <source>
        <dbReference type="Pfam" id="PF12697"/>
    </source>
</evidence>
<dbReference type="SUPFAM" id="SSF53474">
    <property type="entry name" value="alpha/beta-Hydrolases"/>
    <property type="match status" value="1"/>
</dbReference>
<dbReference type="Proteomes" id="UP001209317">
    <property type="component" value="Unassembled WGS sequence"/>
</dbReference>
<dbReference type="EMBL" id="JAOTPL010000018">
    <property type="protein sequence ID" value="MCU7695094.1"/>
    <property type="molecule type" value="Genomic_DNA"/>
</dbReference>
<keyword evidence="2" id="KW-0378">Hydrolase</keyword>
<sequence>MKIYLIAGLGTDKRIFNNINLPQNYEPVHLEWIEPYLTESIEQYARRLAAYIDDKQDFILLGLSLGGMIASEINKIIQPKKTIIISGAATSQQLPLWIRLAGKLKLQKAAPYLVNKNRNRFIAAFIGAHSEEDRKALADMRKDSSRQFSIWALKAVASWKNNQEPGNLVYIHGDKDRLLSCPKGNGAIIISGGTHFMVYNRAADINKALRQIL</sequence>
<keyword evidence="3" id="KW-1185">Reference proteome</keyword>
<accession>A0AAE3INF3</accession>
<gene>
    <name evidence="2" type="ORF">OD355_11250</name>
</gene>
<name>A0AAE3INF3_9BACT</name>
<dbReference type="Pfam" id="PF12697">
    <property type="entry name" value="Abhydrolase_6"/>
    <property type="match status" value="1"/>
</dbReference>
<proteinExistence type="predicted"/>
<feature type="domain" description="AB hydrolase-1" evidence="1">
    <location>
        <begin position="42"/>
        <end position="205"/>
    </location>
</feature>